<sequence>MYIALIGITMVSCTKTNPWNPKQAWYEDKDGDGRGNPLVFVYSAIQPVGYVADNTDNNDNLPCEEASPFYADKDGDGLGDPNDIIMACEAPPGYVDNADDKSDFAPIDYTPVPVPEPLFAYNFDEGQDTVVHNSGSLATQYDALDMSANIPSWSDNVPRSGGTHSVDFGTKYDTYNYVHSSTMIPELAGMTQITVTGWVNNKLDETGSGGNRVVSWINSGHDGFDIVYMKGGSLNTGINQWPDKSAAISSAKITTNPLGSASNWVFFAVTYDANDNGGTLKYYFGDNVSKAYMDNEFPYPAGPIGQGIGHLAIGQFNQECIHYGYQRMFRGLIDQVKIYDKVLTLDQVVTVQLQTQP</sequence>
<gene>
    <name evidence="1" type="ORF">PbJCM13498_02010</name>
</gene>
<dbReference type="Proteomes" id="UP000391834">
    <property type="component" value="Unassembled WGS sequence"/>
</dbReference>
<organism evidence="1 2">
    <name type="scientific">Prolixibacter bellariivorans</name>
    <dbReference type="NCBI Taxonomy" id="314319"/>
    <lineage>
        <taxon>Bacteria</taxon>
        <taxon>Pseudomonadati</taxon>
        <taxon>Bacteroidota</taxon>
        <taxon>Bacteroidia</taxon>
        <taxon>Marinilabiliales</taxon>
        <taxon>Prolixibacteraceae</taxon>
        <taxon>Prolixibacter</taxon>
    </lineage>
</organism>
<protein>
    <recommendedName>
        <fullName evidence="3">LamG-like jellyroll fold domain-containing protein</fullName>
    </recommendedName>
</protein>
<dbReference type="SUPFAM" id="SSF49899">
    <property type="entry name" value="Concanavalin A-like lectins/glucanases"/>
    <property type="match status" value="1"/>
</dbReference>
<keyword evidence="2" id="KW-1185">Reference proteome</keyword>
<dbReference type="EMBL" id="BLAX01000001">
    <property type="protein sequence ID" value="GET31338.1"/>
    <property type="molecule type" value="Genomic_DNA"/>
</dbReference>
<evidence type="ECO:0008006" key="3">
    <source>
        <dbReference type="Google" id="ProtNLM"/>
    </source>
</evidence>
<evidence type="ECO:0000313" key="1">
    <source>
        <dbReference type="EMBL" id="GET31338.1"/>
    </source>
</evidence>
<dbReference type="Pfam" id="PF13385">
    <property type="entry name" value="Laminin_G_3"/>
    <property type="match status" value="1"/>
</dbReference>
<dbReference type="InterPro" id="IPR013320">
    <property type="entry name" value="ConA-like_dom_sf"/>
</dbReference>
<comment type="caution">
    <text evidence="1">The sequence shown here is derived from an EMBL/GenBank/DDBJ whole genome shotgun (WGS) entry which is preliminary data.</text>
</comment>
<reference evidence="1 2" key="1">
    <citation type="submission" date="2019-10" db="EMBL/GenBank/DDBJ databases">
        <title>Prolixibacter strains distinguished by the presence of nitrate reductase genes were adept at nitrate-dependent anaerobic corrosion of metallic iron and carbon steel.</title>
        <authorList>
            <person name="Iino T."/>
            <person name="Shono N."/>
            <person name="Ito K."/>
            <person name="Nakamura R."/>
            <person name="Sueoka K."/>
            <person name="Harayama S."/>
            <person name="Ohkuma M."/>
        </authorList>
    </citation>
    <scope>NUCLEOTIDE SEQUENCE [LARGE SCALE GENOMIC DNA]</scope>
    <source>
        <strain evidence="1 2">JCM 13498</strain>
    </source>
</reference>
<dbReference type="Gene3D" id="2.60.120.200">
    <property type="match status" value="1"/>
</dbReference>
<evidence type="ECO:0000313" key="2">
    <source>
        <dbReference type="Proteomes" id="UP000391834"/>
    </source>
</evidence>
<dbReference type="GO" id="GO:0005975">
    <property type="term" value="P:carbohydrate metabolic process"/>
    <property type="evidence" value="ECO:0007669"/>
    <property type="project" value="UniProtKB-ARBA"/>
</dbReference>
<proteinExistence type="predicted"/>
<dbReference type="AlphaFoldDB" id="A0A5M4AUJ9"/>
<accession>A0A5M4AUJ9</accession>
<name>A0A5M4AUJ9_9BACT</name>
<dbReference type="GO" id="GO:0004553">
    <property type="term" value="F:hydrolase activity, hydrolyzing O-glycosyl compounds"/>
    <property type="evidence" value="ECO:0007669"/>
    <property type="project" value="UniProtKB-ARBA"/>
</dbReference>